<gene>
    <name evidence="1" type="primary">attD</name>
    <name evidence="1" type="ORF">BACI71_110225</name>
</gene>
<sequence>MFNFTNLEKVSFDRTEAEQVLDKYETVFFKIYDDEIQEAEGMIGFKFPKELRYFYKNVGSGFVKSNSEYFVNRLMDPESVADLRLRQDVYEENPRYDYIDDEESLAFFEINESSFLTLKFKQANELGQCPIYYGSTKIADSLEGFLIKMNENPDYYI</sequence>
<dbReference type="RefSeq" id="WP_012261694.1">
    <property type="nucleotide sequence ID" value="NZ_CP009746.1"/>
</dbReference>
<organism evidence="1 2">
    <name type="scientific">Bacillus mycoides</name>
    <dbReference type="NCBI Taxonomy" id="1405"/>
    <lineage>
        <taxon>Bacteria</taxon>
        <taxon>Bacillati</taxon>
        <taxon>Bacillota</taxon>
        <taxon>Bacilli</taxon>
        <taxon>Bacillales</taxon>
        <taxon>Bacillaceae</taxon>
        <taxon>Bacillus</taxon>
        <taxon>Bacillus cereus group</taxon>
    </lineage>
</organism>
<evidence type="ECO:0000313" key="1">
    <source>
        <dbReference type="EMBL" id="VXB33593.1"/>
    </source>
</evidence>
<dbReference type="AlphaFoldDB" id="A0A653PVA9"/>
<name>A0A653PVA9_BACMY</name>
<dbReference type="SUPFAM" id="SSF160631">
    <property type="entry name" value="SMI1/KNR4-like"/>
    <property type="match status" value="1"/>
</dbReference>
<dbReference type="EMBL" id="CABWMC010000003">
    <property type="protein sequence ID" value="VXB33593.1"/>
    <property type="molecule type" value="Genomic_DNA"/>
</dbReference>
<accession>A0A653PVA9</accession>
<proteinExistence type="predicted"/>
<dbReference type="Pfam" id="PF14568">
    <property type="entry name" value="SUKH_6"/>
    <property type="match status" value="1"/>
</dbReference>
<protein>
    <submittedName>
        <fullName evidence="1">Antitoxin factor of the RttD-RttE type II toxin-antitoxin system</fullName>
    </submittedName>
</protein>
<dbReference type="KEGG" id="bww:bwei_0770"/>
<dbReference type="Gene3D" id="3.40.1580.10">
    <property type="entry name" value="SMI1/KNR4-like"/>
    <property type="match status" value="1"/>
</dbReference>
<reference evidence="1 2" key="1">
    <citation type="submission" date="2019-10" db="EMBL/GenBank/DDBJ databases">
        <authorList>
            <person name="Karimi E."/>
        </authorList>
    </citation>
    <scope>NUCLEOTIDE SEQUENCE [LARGE SCALE GENOMIC DNA]</scope>
    <source>
        <strain evidence="1">Bacillus sp. 71</strain>
    </source>
</reference>
<dbReference type="InterPro" id="IPR037883">
    <property type="entry name" value="Knr4/Smi1-like_sf"/>
</dbReference>
<dbReference type="Proteomes" id="UP000437562">
    <property type="component" value="Unassembled WGS sequence"/>
</dbReference>
<evidence type="ECO:0000313" key="2">
    <source>
        <dbReference type="Proteomes" id="UP000437562"/>
    </source>
</evidence>